<keyword evidence="2" id="KW-1185">Reference proteome</keyword>
<organism evidence="1 2">
    <name type="scientific">Aromatoleum aromaticum (strain DSM 19018 / LMG 30748 / EbN1)</name>
    <name type="common">Azoarcus sp. (strain EbN1)</name>
    <dbReference type="NCBI Taxonomy" id="76114"/>
    <lineage>
        <taxon>Bacteria</taxon>
        <taxon>Pseudomonadati</taxon>
        <taxon>Pseudomonadota</taxon>
        <taxon>Betaproteobacteria</taxon>
        <taxon>Rhodocyclales</taxon>
        <taxon>Rhodocyclaceae</taxon>
        <taxon>Aromatoleum</taxon>
    </lineage>
</organism>
<gene>
    <name evidence="1" type="ORF">ebA95</name>
</gene>
<accession>Q5P935</accession>
<dbReference type="EMBL" id="CR555306">
    <property type="protein sequence ID" value="CAI06174.1"/>
    <property type="molecule type" value="Genomic_DNA"/>
</dbReference>
<sequence length="93" mass="10416">MTSWTEDDALAYECARECINHVVAICSAELWDEEHKLAPDSARIGLIKEEMTRLAGERRALRLGQHAEIARVRAEYGAQIRAGWKPVNSPGLL</sequence>
<reference evidence="1 2" key="1">
    <citation type="journal article" date="2005" name="Arch. Microbiol.">
        <title>The genome sequence of an anaerobic aromatic-degrading denitrifying bacterium, strain EbN1.</title>
        <authorList>
            <person name="Rabus R."/>
            <person name="Kube M."/>
            <person name="Heider J."/>
            <person name="Beck A."/>
            <person name="Heitmann K."/>
            <person name="Widdel F."/>
            <person name="Reinhardt R."/>
        </authorList>
    </citation>
    <scope>NUCLEOTIDE SEQUENCE [LARGE SCALE GENOMIC DNA]</scope>
    <source>
        <strain evidence="1 2">EbN1</strain>
    </source>
</reference>
<protein>
    <submittedName>
        <fullName evidence="1">Uncharacterized protein</fullName>
    </submittedName>
</protein>
<dbReference type="HOGENOM" id="CLU_173100_0_0_4"/>
<dbReference type="AlphaFoldDB" id="Q5P935"/>
<dbReference type="Proteomes" id="UP000006552">
    <property type="component" value="Chromosome"/>
</dbReference>
<dbReference type="RefSeq" id="WP_011235915.1">
    <property type="nucleotide sequence ID" value="NC_006513.1"/>
</dbReference>
<name>Q5P935_AROAE</name>
<dbReference type="eggNOG" id="ENOG502ZG9F">
    <property type="taxonomic scope" value="Bacteria"/>
</dbReference>
<evidence type="ECO:0000313" key="2">
    <source>
        <dbReference type="Proteomes" id="UP000006552"/>
    </source>
</evidence>
<dbReference type="STRING" id="76114.ebA95"/>
<dbReference type="KEGG" id="eba:ebA95"/>
<proteinExistence type="predicted"/>
<evidence type="ECO:0000313" key="1">
    <source>
        <dbReference type="EMBL" id="CAI06174.1"/>
    </source>
</evidence>
<dbReference type="OrthoDB" id="6898459at2"/>